<protein>
    <submittedName>
        <fullName evidence="1">Uncharacterized protein</fullName>
    </submittedName>
</protein>
<dbReference type="Proteomes" id="UP000798662">
    <property type="component" value="Chromosome 2"/>
</dbReference>
<proteinExistence type="predicted"/>
<name>A0ACC3C0J0_PYRYE</name>
<accession>A0ACC3C0J0</accession>
<evidence type="ECO:0000313" key="2">
    <source>
        <dbReference type="Proteomes" id="UP000798662"/>
    </source>
</evidence>
<dbReference type="EMBL" id="CM020619">
    <property type="protein sequence ID" value="KAK1863271.1"/>
    <property type="molecule type" value="Genomic_DNA"/>
</dbReference>
<reference evidence="1" key="1">
    <citation type="submission" date="2019-11" db="EMBL/GenBank/DDBJ databases">
        <title>Nori genome reveals adaptations in red seaweeds to the harsh intertidal environment.</title>
        <authorList>
            <person name="Wang D."/>
            <person name="Mao Y."/>
        </authorList>
    </citation>
    <scope>NUCLEOTIDE SEQUENCE</scope>
    <source>
        <tissue evidence="1">Gametophyte</tissue>
    </source>
</reference>
<keyword evidence="2" id="KW-1185">Reference proteome</keyword>
<gene>
    <name evidence="1" type="ORF">I4F81_005829</name>
</gene>
<comment type="caution">
    <text evidence="1">The sequence shown here is derived from an EMBL/GenBank/DDBJ whole genome shotgun (WGS) entry which is preliminary data.</text>
</comment>
<evidence type="ECO:0000313" key="1">
    <source>
        <dbReference type="EMBL" id="KAK1863271.1"/>
    </source>
</evidence>
<organism evidence="1 2">
    <name type="scientific">Pyropia yezoensis</name>
    <name type="common">Susabi-nori</name>
    <name type="synonym">Porphyra yezoensis</name>
    <dbReference type="NCBI Taxonomy" id="2788"/>
    <lineage>
        <taxon>Eukaryota</taxon>
        <taxon>Rhodophyta</taxon>
        <taxon>Bangiophyceae</taxon>
        <taxon>Bangiales</taxon>
        <taxon>Bangiaceae</taxon>
        <taxon>Pyropia</taxon>
    </lineage>
</organism>
<sequence length="465" mass="46219">MAPAFVPAAAAGRAALAMPTPAARGALDRDWDRLEASFFSAIEGAEKAKEQEASEVEEVEIPRAPVPMPVRSFGGGGDTAPADGDIPADGETGATAEGGLPGTDAAVLPEEVAAEDAGATAAGAPPGSDAGAGAGDEAAAAAGAAPKAKRGRKKKAPTLLAPTGAAAGDAAADGSDAPSADGGDELGFVVEKDMFLETAEDHRWYSLQVKPGTENSVRIALQNMCVAVPRLAKQLRHILVPSVAVQALTKSGKQVTREERLFPGYMLVCMAMDRQSYQDVRSVTHVQGFMGDPNREKKKKDPMRPPDAISAEAIAEINAKLAAAKLAVPPPPGGGVAAAMGYAPADPAAAALAAAAGVGSPTDASFAGADASAGGADGAAAGAAAPVADAGLQAGDTVRIETGAHAGEEGVITLVNPAAATVRVTLDIFGVATPVDVAAADVVRAAAPPPPMEDDPEFGMGLADL</sequence>